<evidence type="ECO:0000313" key="1">
    <source>
        <dbReference type="EMBL" id="MDM1046826.1"/>
    </source>
</evidence>
<dbReference type="PANTHER" id="PTHR37841:SF1">
    <property type="entry name" value="DUF3298 DOMAIN-CONTAINING PROTEIN"/>
    <property type="match status" value="1"/>
</dbReference>
<dbReference type="Pfam" id="PF14903">
    <property type="entry name" value="WG_beta_rep"/>
    <property type="match status" value="3"/>
</dbReference>
<dbReference type="RefSeq" id="WP_286650177.1">
    <property type="nucleotide sequence ID" value="NZ_JACAGK010000002.1"/>
</dbReference>
<proteinExistence type="predicted"/>
<evidence type="ECO:0000313" key="2">
    <source>
        <dbReference type="Proteomes" id="UP001170954"/>
    </source>
</evidence>
<dbReference type="Proteomes" id="UP001170954">
    <property type="component" value="Unassembled WGS sequence"/>
</dbReference>
<reference evidence="1" key="1">
    <citation type="submission" date="2020-06" db="EMBL/GenBank/DDBJ databases">
        <authorList>
            <person name="Dong N."/>
        </authorList>
    </citation>
    <scope>NUCLEOTIDE SEQUENCE</scope>
    <source>
        <strain evidence="1">R1692</strain>
    </source>
</reference>
<accession>A0ABT7NHZ9</accession>
<comment type="caution">
    <text evidence="1">The sequence shown here is derived from an EMBL/GenBank/DDBJ whole genome shotgun (WGS) entry which is preliminary data.</text>
</comment>
<reference evidence="1" key="2">
    <citation type="journal article" date="2022" name="Sci. Total Environ.">
        <title>Prevalence, transmission, and molecular epidemiology of tet(X)-positive bacteria among humans, animals, and environmental niches in China: An epidemiological, and genomic-based study.</title>
        <authorList>
            <person name="Dong N."/>
            <person name="Zeng Y."/>
            <person name="Cai C."/>
            <person name="Sun C."/>
            <person name="Lu J."/>
            <person name="Liu C."/>
            <person name="Zhou H."/>
            <person name="Sun Q."/>
            <person name="Shu L."/>
            <person name="Wang H."/>
            <person name="Wang Y."/>
            <person name="Wang S."/>
            <person name="Wu C."/>
            <person name="Chan E.W."/>
            <person name="Chen G."/>
            <person name="Shen Z."/>
            <person name="Chen S."/>
            <person name="Zhang R."/>
        </authorList>
    </citation>
    <scope>NUCLEOTIDE SEQUENCE</scope>
    <source>
        <strain evidence="1">R1692</strain>
    </source>
</reference>
<dbReference type="InterPro" id="IPR032774">
    <property type="entry name" value="WG_beta_rep"/>
</dbReference>
<dbReference type="EMBL" id="JACAGK010000002">
    <property type="protein sequence ID" value="MDM1046826.1"/>
    <property type="molecule type" value="Genomic_DNA"/>
</dbReference>
<sequence>MKSLFLSLSLSVFSLGSTYAQMHKFFKLDYQFVASEMPSDAEMAEIEAFQTVYVNDKLIKVTPSTLESPIYLINKESNKGSILFPEEKQFVEVSTGGTTMEAVEGMSFDFVEGKTKKIAGYDCKLAQLRIESFAEGVEASIIDFWYTEAIPSIYWGEFEMLSLIPGAVLEFTSAGNGFVVTKVSKVDVKQSEFEVPKDYTLLELDEEEANEVDSIGSLTGMQVADSRFIYSNDEGTLYGLADHDDQHITGLEFTFIDYYRDDVAIASDPNNKFGLIDINGKPVVPLKYEYVAVDYNSGAYLFSEDGKVGLLNKEGKILVKPEYDQIATMIDGKAAVSKDDLWGIIDVNGKIVIPFEYEMITELNKTNFVVYHEGIMALYNLKTNKLVKEGYDYISLSQDSPLITVQQGAKFGFINPLGEVVIPIKYTAAGTFASGEAIVAEDPDGEDQYIINMRGERVEEN</sequence>
<gene>
    <name evidence="1" type="ORF">HX018_00985</name>
</gene>
<organism evidence="1 2">
    <name type="scientific">Sphingobacterium hotanense</name>
    <dbReference type="NCBI Taxonomy" id="649196"/>
    <lineage>
        <taxon>Bacteria</taxon>
        <taxon>Pseudomonadati</taxon>
        <taxon>Bacteroidota</taxon>
        <taxon>Sphingobacteriia</taxon>
        <taxon>Sphingobacteriales</taxon>
        <taxon>Sphingobacteriaceae</taxon>
        <taxon>Sphingobacterium</taxon>
    </lineage>
</organism>
<keyword evidence="2" id="KW-1185">Reference proteome</keyword>
<dbReference type="PANTHER" id="PTHR37841">
    <property type="entry name" value="GLR2918 PROTEIN"/>
    <property type="match status" value="1"/>
</dbReference>
<protein>
    <submittedName>
        <fullName evidence="1">WG repeat-containing protein</fullName>
    </submittedName>
</protein>
<name>A0ABT7NHZ9_9SPHI</name>